<protein>
    <submittedName>
        <fullName evidence="1">Uncharacterized protein</fullName>
    </submittedName>
</protein>
<dbReference type="EMBL" id="BT064165">
    <property type="protein sequence ID" value="ACN28862.1"/>
    <property type="molecule type" value="mRNA"/>
</dbReference>
<reference evidence="1" key="2">
    <citation type="submission" date="2012-06" db="EMBL/GenBank/DDBJ databases">
        <authorList>
            <person name="Yu Y."/>
            <person name="Currie J."/>
            <person name="Lomeli R."/>
            <person name="Angelova A."/>
            <person name="Collura K."/>
            <person name="Wissotski M."/>
            <person name="Campos D."/>
            <person name="Kudrna D."/>
            <person name="Golser W."/>
            <person name="Ashely E."/>
            <person name="Descour A."/>
            <person name="Fernandes J."/>
            <person name="Soderlund C."/>
            <person name="Walbot V."/>
        </authorList>
    </citation>
    <scope>NUCLEOTIDE SEQUENCE</scope>
    <source>
        <strain evidence="1">B73</strain>
    </source>
</reference>
<evidence type="ECO:0000313" key="1">
    <source>
        <dbReference type="EMBL" id="ACN28862.1"/>
    </source>
</evidence>
<accession>C0P796</accession>
<reference evidence="1" key="1">
    <citation type="journal article" date="2009" name="PLoS Genet.">
        <title>Sequencing, mapping, and analysis of 27,455 maize full-length cDNAs.</title>
        <authorList>
            <person name="Soderlund C."/>
            <person name="Descour A."/>
            <person name="Kudrna D."/>
            <person name="Bomhoff M."/>
            <person name="Boyd L."/>
            <person name="Currie J."/>
            <person name="Angelova A."/>
            <person name="Collura K."/>
            <person name="Wissotski M."/>
            <person name="Ashley E."/>
            <person name="Morrow D."/>
            <person name="Fernandes J."/>
            <person name="Walbot V."/>
            <person name="Yu Y."/>
        </authorList>
    </citation>
    <scope>NUCLEOTIDE SEQUENCE</scope>
    <source>
        <strain evidence="1">B73</strain>
    </source>
</reference>
<proteinExistence type="evidence at transcript level"/>
<dbReference type="HOGENOM" id="CLU_2323857_0_0_1"/>
<dbReference type="AlphaFoldDB" id="C0P796"/>
<sequence>MSKSSFRVLPVPASSSSRRHWRLPIDPVQLHPPPPVFTPAVAGAAHRKFNEQRGGQRRDCSLTHFPPFFHPLHSSLFLEVVGDLIRPWEGRIGGLTGRI</sequence>
<name>C0P796_MAIZE</name>
<organism evidence="1">
    <name type="scientific">Zea mays</name>
    <name type="common">Maize</name>
    <dbReference type="NCBI Taxonomy" id="4577"/>
    <lineage>
        <taxon>Eukaryota</taxon>
        <taxon>Viridiplantae</taxon>
        <taxon>Streptophyta</taxon>
        <taxon>Embryophyta</taxon>
        <taxon>Tracheophyta</taxon>
        <taxon>Spermatophyta</taxon>
        <taxon>Magnoliopsida</taxon>
        <taxon>Liliopsida</taxon>
        <taxon>Poales</taxon>
        <taxon>Poaceae</taxon>
        <taxon>PACMAD clade</taxon>
        <taxon>Panicoideae</taxon>
        <taxon>Andropogonodae</taxon>
        <taxon>Andropogoneae</taxon>
        <taxon>Tripsacinae</taxon>
        <taxon>Zea</taxon>
    </lineage>
</organism>